<evidence type="ECO:0000256" key="1">
    <source>
        <dbReference type="SAM" id="MobiDB-lite"/>
    </source>
</evidence>
<accession>A0A6G1JPQ3</accession>
<reference evidence="2" key="1">
    <citation type="journal article" date="2020" name="Stud. Mycol.">
        <title>101 Dothideomycetes genomes: a test case for predicting lifestyles and emergence of pathogens.</title>
        <authorList>
            <person name="Haridas S."/>
            <person name="Albert R."/>
            <person name="Binder M."/>
            <person name="Bloem J."/>
            <person name="Labutti K."/>
            <person name="Salamov A."/>
            <person name="Andreopoulos B."/>
            <person name="Baker S."/>
            <person name="Barry K."/>
            <person name="Bills G."/>
            <person name="Bluhm B."/>
            <person name="Cannon C."/>
            <person name="Castanera R."/>
            <person name="Culley D."/>
            <person name="Daum C."/>
            <person name="Ezra D."/>
            <person name="Gonzalez J."/>
            <person name="Henrissat B."/>
            <person name="Kuo A."/>
            <person name="Liang C."/>
            <person name="Lipzen A."/>
            <person name="Lutzoni F."/>
            <person name="Magnuson J."/>
            <person name="Mondo S."/>
            <person name="Nolan M."/>
            <person name="Ohm R."/>
            <person name="Pangilinan J."/>
            <person name="Park H.-J."/>
            <person name="Ramirez L."/>
            <person name="Alfaro M."/>
            <person name="Sun H."/>
            <person name="Tritt A."/>
            <person name="Yoshinaga Y."/>
            <person name="Zwiers L.-H."/>
            <person name="Turgeon B."/>
            <person name="Goodwin S."/>
            <person name="Spatafora J."/>
            <person name="Crous P."/>
            <person name="Grigoriev I."/>
        </authorList>
    </citation>
    <scope>NUCLEOTIDE SEQUENCE</scope>
    <source>
        <strain evidence="2">CBS 279.74</strain>
    </source>
</reference>
<name>A0A6G1JPQ3_9PLEO</name>
<feature type="compositionally biased region" description="Basic residues" evidence="1">
    <location>
        <begin position="109"/>
        <end position="122"/>
    </location>
</feature>
<feature type="region of interest" description="Disordered" evidence="1">
    <location>
        <begin position="109"/>
        <end position="128"/>
    </location>
</feature>
<dbReference type="AlphaFoldDB" id="A0A6G1JPQ3"/>
<keyword evidence="3" id="KW-1185">Reference proteome</keyword>
<dbReference type="Proteomes" id="UP000799428">
    <property type="component" value="Unassembled WGS sequence"/>
</dbReference>
<proteinExistence type="predicted"/>
<protein>
    <submittedName>
        <fullName evidence="2">Uncharacterized protein</fullName>
    </submittedName>
</protein>
<dbReference type="EMBL" id="MU005800">
    <property type="protein sequence ID" value="KAF2702599.1"/>
    <property type="molecule type" value="Genomic_DNA"/>
</dbReference>
<gene>
    <name evidence="2" type="ORF">K504DRAFT_453109</name>
</gene>
<evidence type="ECO:0000313" key="2">
    <source>
        <dbReference type="EMBL" id="KAF2702599.1"/>
    </source>
</evidence>
<organism evidence="2 3">
    <name type="scientific">Pleomassaria siparia CBS 279.74</name>
    <dbReference type="NCBI Taxonomy" id="1314801"/>
    <lineage>
        <taxon>Eukaryota</taxon>
        <taxon>Fungi</taxon>
        <taxon>Dikarya</taxon>
        <taxon>Ascomycota</taxon>
        <taxon>Pezizomycotina</taxon>
        <taxon>Dothideomycetes</taxon>
        <taxon>Pleosporomycetidae</taxon>
        <taxon>Pleosporales</taxon>
        <taxon>Pleomassariaceae</taxon>
        <taxon>Pleomassaria</taxon>
    </lineage>
</organism>
<sequence length="158" mass="17529">MWLKPDMKYLFSGSLTLQGICDLSALILQVKLLELGKLAERGDPTRDFKKGDNLKKGEAVPNPRLIRALSLLNFCPLLSYLNLPNLEYEKLALERLKQKEAFKAAKKAARKAKGKGKGRKGGQRINPEAAYNPKISIDGINNKGVNDNTKEVTIVEHG</sequence>
<evidence type="ECO:0000313" key="3">
    <source>
        <dbReference type="Proteomes" id="UP000799428"/>
    </source>
</evidence>